<dbReference type="PROSITE" id="PS50188">
    <property type="entry name" value="B302_SPRY"/>
    <property type="match status" value="1"/>
</dbReference>
<dbReference type="GeneTree" id="ENSGT01150000286899"/>
<evidence type="ECO:0000256" key="3">
    <source>
        <dbReference type="ARBA" id="ARBA00022833"/>
    </source>
</evidence>
<dbReference type="Pfam" id="PF13765">
    <property type="entry name" value="PRY"/>
    <property type="match status" value="1"/>
</dbReference>
<evidence type="ECO:0000313" key="6">
    <source>
        <dbReference type="Proteomes" id="UP000694397"/>
    </source>
</evidence>
<keyword evidence="3" id="KW-0862">Zinc</keyword>
<dbReference type="Gene3D" id="2.60.120.920">
    <property type="match status" value="1"/>
</dbReference>
<dbReference type="SMART" id="SM00449">
    <property type="entry name" value="SPRY"/>
    <property type="match status" value="1"/>
</dbReference>
<reference evidence="5" key="2">
    <citation type="submission" date="2025-05" db="UniProtKB">
        <authorList>
            <consortium name="Ensembl"/>
        </authorList>
    </citation>
    <scope>IDENTIFICATION</scope>
</reference>
<dbReference type="GO" id="GO:0005737">
    <property type="term" value="C:cytoplasm"/>
    <property type="evidence" value="ECO:0007669"/>
    <property type="project" value="UniProtKB-ARBA"/>
</dbReference>
<sequence length="209" mass="23386">MVESTGSDQGSSNVSFSLYYSLGFNSDFNRVSPADSCQLTLDPNTANTDLYLSEDNRTVTWREKQPYPDHPDRFDCLPQVLCRESLSSRCYWEVQWSGDGARIAVAYKGIRRKGGSAEGQFGFNDKSCILVCSGKNYSVIHNSKQSTIPITPSHTVGVYLDWPAGTLSFYRVSSGELTLLYRFTTTFKEPLCAGFRVWWDSSVTLSEMG</sequence>
<evidence type="ECO:0000256" key="2">
    <source>
        <dbReference type="ARBA" id="ARBA00022771"/>
    </source>
</evidence>
<dbReference type="InterPro" id="IPR001870">
    <property type="entry name" value="B30.2/SPRY"/>
</dbReference>
<dbReference type="InterPro" id="IPR003879">
    <property type="entry name" value="Butyrophylin_SPRY"/>
</dbReference>
<organism evidence="5 6">
    <name type="scientific">Scleropages formosus</name>
    <name type="common">Asian bonytongue</name>
    <name type="synonym">Osteoglossum formosum</name>
    <dbReference type="NCBI Taxonomy" id="113540"/>
    <lineage>
        <taxon>Eukaryota</taxon>
        <taxon>Metazoa</taxon>
        <taxon>Chordata</taxon>
        <taxon>Craniata</taxon>
        <taxon>Vertebrata</taxon>
        <taxon>Euteleostomi</taxon>
        <taxon>Actinopterygii</taxon>
        <taxon>Neopterygii</taxon>
        <taxon>Teleostei</taxon>
        <taxon>Osteoglossocephala</taxon>
        <taxon>Osteoglossomorpha</taxon>
        <taxon>Osteoglossiformes</taxon>
        <taxon>Osteoglossidae</taxon>
        <taxon>Scleropages</taxon>
    </lineage>
</organism>
<keyword evidence="2" id="KW-0863">Zinc-finger</keyword>
<dbReference type="GO" id="GO:0008270">
    <property type="term" value="F:zinc ion binding"/>
    <property type="evidence" value="ECO:0007669"/>
    <property type="project" value="UniProtKB-KW"/>
</dbReference>
<dbReference type="InterPro" id="IPR006574">
    <property type="entry name" value="PRY"/>
</dbReference>
<dbReference type="InterPro" id="IPR003877">
    <property type="entry name" value="SPRY_dom"/>
</dbReference>
<dbReference type="InterPro" id="IPR013320">
    <property type="entry name" value="ConA-like_dom_sf"/>
</dbReference>
<dbReference type="Ensembl" id="ENSSFOT00015075287.1">
    <property type="protein sequence ID" value="ENSSFOP00015045147.1"/>
    <property type="gene ID" value="ENSSFOG00015030218.1"/>
</dbReference>
<dbReference type="InterPro" id="IPR051051">
    <property type="entry name" value="E3_ubiq-ligase_TRIM/RNF"/>
</dbReference>
<dbReference type="PANTHER" id="PTHR25465:SF5">
    <property type="entry name" value="E3 UBIQUITIN_ISG15 LIGASE TRIM25-RELATED"/>
    <property type="match status" value="1"/>
</dbReference>
<reference evidence="5 6" key="1">
    <citation type="submission" date="2019-04" db="EMBL/GenBank/DDBJ databases">
        <authorList>
            <consortium name="Wellcome Sanger Institute Data Sharing"/>
        </authorList>
    </citation>
    <scope>NUCLEOTIDE SEQUENCE [LARGE SCALE GENOMIC DNA]</scope>
</reference>
<dbReference type="OrthoDB" id="9903688at2759"/>
<accession>A0A8C9T9P2</accession>
<feature type="domain" description="B30.2/SPRY" evidence="4">
    <location>
        <begin position="19"/>
        <end position="209"/>
    </location>
</feature>
<dbReference type="SUPFAM" id="SSF49899">
    <property type="entry name" value="Concanavalin A-like lectins/glucanases"/>
    <property type="match status" value="1"/>
</dbReference>
<keyword evidence="6" id="KW-1185">Reference proteome</keyword>
<dbReference type="AlphaFoldDB" id="A0A8C9T9P2"/>
<dbReference type="Ensembl" id="ENSSFOT00015049929.1">
    <property type="protein sequence ID" value="ENSSFOP00015049024.1"/>
    <property type="gene ID" value="ENSSFOG00015031189.1"/>
</dbReference>
<proteinExistence type="predicted"/>
<dbReference type="Pfam" id="PF00622">
    <property type="entry name" value="SPRY"/>
    <property type="match status" value="1"/>
</dbReference>
<evidence type="ECO:0000313" key="5">
    <source>
        <dbReference type="Ensembl" id="ENSSFOP00015049024.1"/>
    </source>
</evidence>
<dbReference type="CDD" id="cd16040">
    <property type="entry name" value="SPRY_PRY_SNTX"/>
    <property type="match status" value="1"/>
</dbReference>
<evidence type="ECO:0000256" key="1">
    <source>
        <dbReference type="ARBA" id="ARBA00022723"/>
    </source>
</evidence>
<keyword evidence="1" id="KW-0479">Metal-binding</keyword>
<dbReference type="InterPro" id="IPR043136">
    <property type="entry name" value="B30.2/SPRY_sf"/>
</dbReference>
<evidence type="ECO:0000259" key="4">
    <source>
        <dbReference type="PROSITE" id="PS50188"/>
    </source>
</evidence>
<dbReference type="PANTHER" id="PTHR25465">
    <property type="entry name" value="B-BOX DOMAIN CONTAINING"/>
    <property type="match status" value="1"/>
</dbReference>
<dbReference type="PRINTS" id="PR01407">
    <property type="entry name" value="BUTYPHLNCDUF"/>
</dbReference>
<name>A0A8C9T9P2_SCLFO</name>
<dbReference type="Proteomes" id="UP000694397">
    <property type="component" value="Chromosome 2"/>
</dbReference>
<protein>
    <recommendedName>
        <fullName evidence="4">B30.2/SPRY domain-containing protein</fullName>
    </recommendedName>
</protein>
<dbReference type="SMART" id="SM00589">
    <property type="entry name" value="PRY"/>
    <property type="match status" value="1"/>
</dbReference>